<sequence length="239" mass="28028">MASTLCKSDPFGYDLIISFEVETENLRIIHYHNWSDSTRESRFKMISTDQNPFTPENNYAYVMAIDKKSSDTLFKSPSPALTHIEVSDDEQYIIGITNIMLWNPFQLVAYNLKGDVVYKRHITSIEAKLDSADFKYFKNNYSKGFKHLQELDRIHLYKGYYYIDFLSANMPTKIKEAGNYLIKLKSNNHLSDDFSETTSNYIFWYQESDPKLEICSLPNKLDYISLLDPEGNRFYLMIK</sequence>
<protein>
    <submittedName>
        <fullName evidence="1">Uncharacterized protein</fullName>
    </submittedName>
</protein>
<dbReference type="AlphaFoldDB" id="A0AA51ZW92"/>
<dbReference type="RefSeq" id="WP_322347408.1">
    <property type="nucleotide sequence ID" value="NZ_CP129968.2"/>
</dbReference>
<dbReference type="KEGG" id="marp:QYS47_28460"/>
<dbReference type="EMBL" id="CP129968">
    <property type="protein sequence ID" value="WNB17894.1"/>
    <property type="molecule type" value="Genomic_DNA"/>
</dbReference>
<organism evidence="1">
    <name type="scientific">Marivirga arenosa</name>
    <dbReference type="NCBI Taxonomy" id="3059076"/>
    <lineage>
        <taxon>Bacteria</taxon>
        <taxon>Pseudomonadati</taxon>
        <taxon>Bacteroidota</taxon>
        <taxon>Cytophagia</taxon>
        <taxon>Cytophagales</taxon>
        <taxon>Marivirgaceae</taxon>
        <taxon>Marivirga</taxon>
    </lineage>
</organism>
<gene>
    <name evidence="1" type="ORF">QYS47_28460</name>
</gene>
<accession>A0AA51ZW92</accession>
<evidence type="ECO:0000313" key="1">
    <source>
        <dbReference type="EMBL" id="WNB17894.1"/>
    </source>
</evidence>
<proteinExistence type="predicted"/>
<reference evidence="1" key="1">
    <citation type="submission" date="2023-08" db="EMBL/GenBank/DDBJ databases">
        <title>Comparative genomics and taxonomic characterization of three novel marine species of genus Marivirga.</title>
        <authorList>
            <person name="Muhammad N."/>
            <person name="Kim S.-G."/>
        </authorList>
    </citation>
    <scope>NUCLEOTIDE SEQUENCE</scope>
    <source>
        <strain evidence="1">BKB1-2</strain>
    </source>
</reference>
<name>A0AA51ZW92_9BACT</name>
<dbReference type="Proteomes" id="UP001232019">
    <property type="component" value="Chromosome"/>
</dbReference>